<evidence type="ECO:0000313" key="3">
    <source>
        <dbReference type="Proteomes" id="UP000324222"/>
    </source>
</evidence>
<name>A0A5B7DUJ9_PORTR</name>
<feature type="compositionally biased region" description="Basic and acidic residues" evidence="1">
    <location>
        <begin position="33"/>
        <end position="43"/>
    </location>
</feature>
<proteinExistence type="predicted"/>
<sequence length="64" mass="6526">MTAVCRIAAVTRRAERGGSARRGLQGQHGGPKGGKDAGEEIRGHNINSISPTADSVTLTTPPCG</sequence>
<keyword evidence="3" id="KW-1185">Reference proteome</keyword>
<accession>A0A5B7DUJ9</accession>
<comment type="caution">
    <text evidence="2">The sequence shown here is derived from an EMBL/GenBank/DDBJ whole genome shotgun (WGS) entry which is preliminary data.</text>
</comment>
<reference evidence="2 3" key="1">
    <citation type="submission" date="2019-05" db="EMBL/GenBank/DDBJ databases">
        <title>Another draft genome of Portunus trituberculatus and its Hox gene families provides insights of decapod evolution.</title>
        <authorList>
            <person name="Jeong J.-H."/>
            <person name="Song I."/>
            <person name="Kim S."/>
            <person name="Choi T."/>
            <person name="Kim D."/>
            <person name="Ryu S."/>
            <person name="Kim W."/>
        </authorList>
    </citation>
    <scope>NUCLEOTIDE SEQUENCE [LARGE SCALE GENOMIC DNA]</scope>
    <source>
        <tissue evidence="2">Muscle</tissue>
    </source>
</reference>
<organism evidence="2 3">
    <name type="scientific">Portunus trituberculatus</name>
    <name type="common">Swimming crab</name>
    <name type="synonym">Neptunus trituberculatus</name>
    <dbReference type="NCBI Taxonomy" id="210409"/>
    <lineage>
        <taxon>Eukaryota</taxon>
        <taxon>Metazoa</taxon>
        <taxon>Ecdysozoa</taxon>
        <taxon>Arthropoda</taxon>
        <taxon>Crustacea</taxon>
        <taxon>Multicrustacea</taxon>
        <taxon>Malacostraca</taxon>
        <taxon>Eumalacostraca</taxon>
        <taxon>Eucarida</taxon>
        <taxon>Decapoda</taxon>
        <taxon>Pleocyemata</taxon>
        <taxon>Brachyura</taxon>
        <taxon>Eubrachyura</taxon>
        <taxon>Portunoidea</taxon>
        <taxon>Portunidae</taxon>
        <taxon>Portuninae</taxon>
        <taxon>Portunus</taxon>
    </lineage>
</organism>
<dbReference type="Proteomes" id="UP000324222">
    <property type="component" value="Unassembled WGS sequence"/>
</dbReference>
<dbReference type="AlphaFoldDB" id="A0A5B7DUJ9"/>
<gene>
    <name evidence="2" type="ORF">E2C01_018262</name>
</gene>
<feature type="compositionally biased region" description="Polar residues" evidence="1">
    <location>
        <begin position="45"/>
        <end position="64"/>
    </location>
</feature>
<protein>
    <submittedName>
        <fullName evidence="2">Uncharacterized protein</fullName>
    </submittedName>
</protein>
<evidence type="ECO:0000313" key="2">
    <source>
        <dbReference type="EMBL" id="MPC25160.1"/>
    </source>
</evidence>
<evidence type="ECO:0000256" key="1">
    <source>
        <dbReference type="SAM" id="MobiDB-lite"/>
    </source>
</evidence>
<dbReference type="EMBL" id="VSRR010001425">
    <property type="protein sequence ID" value="MPC25160.1"/>
    <property type="molecule type" value="Genomic_DNA"/>
</dbReference>
<feature type="region of interest" description="Disordered" evidence="1">
    <location>
        <begin position="12"/>
        <end position="64"/>
    </location>
</feature>